<dbReference type="Gene3D" id="1.10.8.10">
    <property type="entry name" value="DNA helicase RuvA subunit, C-terminal domain"/>
    <property type="match status" value="1"/>
</dbReference>
<dbReference type="Ensembl" id="ENSBIXT00000011483.1">
    <property type="protein sequence ID" value="ENSBIXP00000028047.1"/>
    <property type="gene ID" value="ENSBIXG00000009129.1"/>
</dbReference>
<dbReference type="CDD" id="cd20413">
    <property type="entry name" value="Tudor_TDRD3"/>
    <property type="match status" value="1"/>
</dbReference>
<dbReference type="InterPro" id="IPR047379">
    <property type="entry name" value="Tudor_TDRD3"/>
</dbReference>
<evidence type="ECO:0000259" key="9">
    <source>
        <dbReference type="PROSITE" id="PS50030"/>
    </source>
</evidence>
<dbReference type="SMART" id="SM00333">
    <property type="entry name" value="TUDOR"/>
    <property type="match status" value="1"/>
</dbReference>
<feature type="region of interest" description="Disordered" evidence="8">
    <location>
        <begin position="670"/>
        <end position="697"/>
    </location>
</feature>
<feature type="region of interest" description="Disordered" evidence="8">
    <location>
        <begin position="330"/>
        <end position="427"/>
    </location>
</feature>
<feature type="region of interest" description="Disordered" evidence="8">
    <location>
        <begin position="280"/>
        <end position="317"/>
    </location>
</feature>
<evidence type="ECO:0000256" key="3">
    <source>
        <dbReference type="ARBA" id="ARBA00013421"/>
    </source>
</evidence>
<feature type="compositionally biased region" description="Basic and acidic residues" evidence="8">
    <location>
        <begin position="417"/>
        <end position="427"/>
    </location>
</feature>
<evidence type="ECO:0000256" key="1">
    <source>
        <dbReference type="ARBA" id="ARBA00004123"/>
    </source>
</evidence>
<feature type="domain" description="UBA" evidence="9">
    <location>
        <begin position="239"/>
        <end position="279"/>
    </location>
</feature>
<dbReference type="InterPro" id="IPR041915">
    <property type="entry name" value="UBA_TDRD3"/>
</dbReference>
<dbReference type="InterPro" id="IPR002999">
    <property type="entry name" value="Tudor"/>
</dbReference>
<comment type="function">
    <text evidence="7">Scaffolding protein that specifically recognizes and binds dimethylarginine-containing proteins. Plays a role in the regulation of translation of target mRNAs by binding Arg/Gly-rich motifs (GAR) in dimethylarginine-containing proteins. In nucleus, acts as a coactivator: recognizes and binds asymmetric dimethylation on the core histone tails associated with transcriptional activation (H3R17me2a and H4R3me2a) and recruits proteins at these arginine-methylated loci. In cytoplasm, acts as an antiviral factor that participates in the assembly of stress granules together with G3BP1.</text>
</comment>
<name>A0A4W2DU92_BOBOX</name>
<evidence type="ECO:0000256" key="2">
    <source>
        <dbReference type="ARBA" id="ARBA00004496"/>
    </source>
</evidence>
<dbReference type="Pfam" id="PF22562">
    <property type="entry name" value="UBA_7"/>
    <property type="match status" value="1"/>
</dbReference>
<dbReference type="SMART" id="SM00165">
    <property type="entry name" value="UBA"/>
    <property type="match status" value="1"/>
</dbReference>
<dbReference type="Gene3D" id="2.40.50.770">
    <property type="entry name" value="RecQ-mediated genome instability protein Rmi1, C-terminal domain"/>
    <property type="match status" value="1"/>
</dbReference>
<evidence type="ECO:0000259" key="10">
    <source>
        <dbReference type="PROSITE" id="PS50304"/>
    </source>
</evidence>
<dbReference type="InterPro" id="IPR009060">
    <property type="entry name" value="UBA-like_sf"/>
</dbReference>
<keyword evidence="4" id="KW-0963">Cytoplasm</keyword>
<dbReference type="SMART" id="SM01161">
    <property type="entry name" value="DUF1767"/>
    <property type="match status" value="1"/>
</dbReference>
<feature type="compositionally biased region" description="Basic and acidic residues" evidence="8">
    <location>
        <begin position="367"/>
        <end position="384"/>
    </location>
</feature>
<proteinExistence type="predicted"/>
<dbReference type="GO" id="GO:0006325">
    <property type="term" value="P:chromatin organization"/>
    <property type="evidence" value="ECO:0007669"/>
    <property type="project" value="UniProtKB-KW"/>
</dbReference>
<keyword evidence="12" id="KW-1185">Reference proteome</keyword>
<dbReference type="Pfam" id="PF00567">
    <property type="entry name" value="TUDOR"/>
    <property type="match status" value="1"/>
</dbReference>
<dbReference type="GO" id="GO:0005737">
    <property type="term" value="C:cytoplasm"/>
    <property type="evidence" value="ECO:0007669"/>
    <property type="project" value="UniProtKB-SubCell"/>
</dbReference>
<keyword evidence="6" id="KW-0539">Nucleus</keyword>
<dbReference type="Proteomes" id="UP000314981">
    <property type="component" value="Chromosome 12"/>
</dbReference>
<evidence type="ECO:0000313" key="11">
    <source>
        <dbReference type="Ensembl" id="ENSBIXP00000028047.1"/>
    </source>
</evidence>
<evidence type="ECO:0000313" key="12">
    <source>
        <dbReference type="Proteomes" id="UP000314981"/>
    </source>
</evidence>
<dbReference type="CDD" id="cd14282">
    <property type="entry name" value="UBA_TDRD3"/>
    <property type="match status" value="1"/>
</dbReference>
<dbReference type="InterPro" id="IPR015940">
    <property type="entry name" value="UBA"/>
</dbReference>
<dbReference type="InterPro" id="IPR042470">
    <property type="entry name" value="RMI1_N_C_sf"/>
</dbReference>
<dbReference type="Pfam" id="PF08585">
    <property type="entry name" value="RMI1_N_C"/>
    <property type="match status" value="1"/>
</dbReference>
<feature type="compositionally biased region" description="Basic and acidic residues" evidence="8">
    <location>
        <begin position="670"/>
        <end position="679"/>
    </location>
</feature>
<comment type="subcellular location">
    <subcellularLocation>
        <location evidence="2">Cytoplasm</location>
    </subcellularLocation>
    <subcellularLocation>
        <location evidence="1">Nucleus</location>
    </subcellularLocation>
</comment>
<dbReference type="FunFam" id="2.30.30.140:FF:000046">
    <property type="entry name" value="tudor domain-containing protein 3 isoform X1"/>
    <property type="match status" value="1"/>
</dbReference>
<dbReference type="FunFam" id="2.40.50.770:FF:000001">
    <property type="entry name" value="Tudor domain-containing protein 3"/>
    <property type="match status" value="1"/>
</dbReference>
<dbReference type="PROSITE" id="PS50304">
    <property type="entry name" value="TUDOR"/>
    <property type="match status" value="1"/>
</dbReference>
<gene>
    <name evidence="11" type="primary">TDRD3</name>
</gene>
<organism evidence="11 12">
    <name type="scientific">Bos indicus x Bos taurus</name>
    <name type="common">Hybrid cattle</name>
    <dbReference type="NCBI Taxonomy" id="30522"/>
    <lineage>
        <taxon>Eukaryota</taxon>
        <taxon>Metazoa</taxon>
        <taxon>Chordata</taxon>
        <taxon>Craniata</taxon>
        <taxon>Vertebrata</taxon>
        <taxon>Euteleostomi</taxon>
        <taxon>Mammalia</taxon>
        <taxon>Eutheria</taxon>
        <taxon>Laurasiatheria</taxon>
        <taxon>Artiodactyla</taxon>
        <taxon>Ruminantia</taxon>
        <taxon>Pecora</taxon>
        <taxon>Bovidae</taxon>
        <taxon>Bovinae</taxon>
        <taxon>Bos</taxon>
    </lineage>
</organism>
<keyword evidence="5" id="KW-0156">Chromatin regulator</keyword>
<dbReference type="Gene3D" id="2.30.30.140">
    <property type="match status" value="1"/>
</dbReference>
<feature type="domain" description="Tudor" evidence="10">
    <location>
        <begin position="601"/>
        <end position="661"/>
    </location>
</feature>
<reference evidence="11 12" key="1">
    <citation type="submission" date="2018-11" db="EMBL/GenBank/DDBJ databases">
        <title>Haplotype-resolved cattle genomes.</title>
        <authorList>
            <person name="Low W.Y."/>
            <person name="Tearle R."/>
            <person name="Bickhart D.M."/>
            <person name="Rosen B.D."/>
            <person name="Koren S."/>
            <person name="Rhie A."/>
            <person name="Hiendleder S."/>
            <person name="Phillippy A.M."/>
            <person name="Smith T.P.L."/>
            <person name="Williams J.L."/>
        </authorList>
    </citation>
    <scope>NUCLEOTIDE SEQUENCE [LARGE SCALE GENOMIC DNA]</scope>
</reference>
<dbReference type="InterPro" id="IPR013894">
    <property type="entry name" value="RMI1_OB"/>
</dbReference>
<dbReference type="GO" id="GO:0005634">
    <property type="term" value="C:nucleus"/>
    <property type="evidence" value="ECO:0007669"/>
    <property type="project" value="UniProtKB-SubCell"/>
</dbReference>
<dbReference type="SUPFAM" id="SSF63748">
    <property type="entry name" value="Tudor/PWWP/MBT"/>
    <property type="match status" value="1"/>
</dbReference>
<evidence type="ECO:0000256" key="4">
    <source>
        <dbReference type="ARBA" id="ARBA00022490"/>
    </source>
</evidence>
<reference evidence="11" key="3">
    <citation type="submission" date="2025-09" db="UniProtKB">
        <authorList>
            <consortium name="Ensembl"/>
        </authorList>
    </citation>
    <scope>IDENTIFICATION</scope>
</reference>
<dbReference type="PANTHER" id="PTHR13681:SF24">
    <property type="entry name" value="TUDOR DOMAIN-CONTAINING PROTEIN 3"/>
    <property type="match status" value="1"/>
</dbReference>
<feature type="region of interest" description="Disordered" evidence="8">
    <location>
        <begin position="445"/>
        <end position="501"/>
    </location>
</feature>
<protein>
    <recommendedName>
        <fullName evidence="3">Tudor domain-containing protein 3</fullName>
    </recommendedName>
</protein>
<dbReference type="PANTHER" id="PTHR13681">
    <property type="entry name" value="SURVIVAL OF MOTOR NEURON-RELATED-SPLICING FACTOR 30-RELATED"/>
    <property type="match status" value="1"/>
</dbReference>
<accession>A0A4W2DU92</accession>
<dbReference type="PROSITE" id="PS50030">
    <property type="entry name" value="UBA"/>
    <property type="match status" value="1"/>
</dbReference>
<reference evidence="11" key="2">
    <citation type="submission" date="2025-08" db="UniProtKB">
        <authorList>
            <consortium name="Ensembl"/>
        </authorList>
    </citation>
    <scope>IDENTIFICATION</scope>
</reference>
<evidence type="ECO:0000256" key="8">
    <source>
        <dbReference type="SAM" id="MobiDB-lite"/>
    </source>
</evidence>
<evidence type="ECO:0000256" key="5">
    <source>
        <dbReference type="ARBA" id="ARBA00022853"/>
    </source>
</evidence>
<evidence type="ECO:0000256" key="7">
    <source>
        <dbReference type="ARBA" id="ARBA00035105"/>
    </source>
</evidence>
<dbReference type="AlphaFoldDB" id="A0A4W2DU92"/>
<feature type="compositionally biased region" description="Polar residues" evidence="8">
    <location>
        <begin position="337"/>
        <end position="363"/>
    </location>
</feature>
<dbReference type="SUPFAM" id="SSF46934">
    <property type="entry name" value="UBA-like"/>
    <property type="match status" value="1"/>
</dbReference>
<sequence>MAEAPGAALSRAGWYLSDEGIEACTSSPDKVNVNDIILIALNTDLRTIGKKFLPSDINGGKVEKLEGPCVLQIQKIRNVAAPKDNEESQAAPRMLRLQMTDGHISCTAVEFSYLSKISLNTPPGTKVKLSGAVDIKNGFLLLNDSNTTVLGGEVEHLIEKWELQRSLSKHNRSNIGTEGGPPPFVPFGQKCVSHIQVDSRELDRRKTLQVTMPVKPPNDNDEFEKQRTAAIAEVAKSKEVDEKALRHITEMGFSKEASRQALMDNGNNLEAALNVLLNSNKQKPVTGPPLRGKGKGRGRIRSEDEEELGNARPSAPSTLFDFLESKMGTLSVEEPKSQPQQLHQGQNRVSNTEQNGVKDNNQPRYLPRNDTRQPRNEKPPRFQRDTQNSKAVLEGSGLPRNRGSERPSTSSGSEVWAEERTKCDRSYSRYDRTKDTSYLLSSQHSDTVFKKRDNSMQSRSGKGPSYAEAKENPFPQESVDYNNHKRGKRENQTANSDHFYDRKPRTINNEAFSGVKIEKHFNVNTDYQHPVRMNSFIGVPNGETEMPLKGRRVGPIKPAGPIMASSCDDKIFYSSGPKRRSGPIKPEKVLESSIPMEYAKLWKSGDECLALYWEDNKFYRAEVEALHSSGMTAVVKFIDYGNYEEVLLSNIRPIQSEAWEEEGTYDQTLEFRRGGDGQPRRSTRPTQQFYQPPRARN</sequence>
<evidence type="ECO:0000256" key="6">
    <source>
        <dbReference type="ARBA" id="ARBA00023242"/>
    </source>
</evidence>